<dbReference type="EMBL" id="ADMB01000024">
    <property type="protein sequence ID" value="EHR38703.1"/>
    <property type="molecule type" value="Genomic_DNA"/>
</dbReference>
<dbReference type="Proteomes" id="UP000005963">
    <property type="component" value="Unassembled WGS sequence"/>
</dbReference>
<proteinExistence type="predicted"/>
<protein>
    <recommendedName>
        <fullName evidence="3">DUF2262 domain-containing protein</fullName>
    </recommendedName>
</protein>
<keyword evidence="2" id="KW-1185">Reference proteome</keyword>
<evidence type="ECO:0000313" key="2">
    <source>
        <dbReference type="Proteomes" id="UP000005963"/>
    </source>
</evidence>
<evidence type="ECO:0008006" key="3">
    <source>
        <dbReference type="Google" id="ProtNLM"/>
    </source>
</evidence>
<gene>
    <name evidence="1" type="ORF">HMPREF9454_00508</name>
</gene>
<sequence>MYLPLDADPSDIETLTKNLHQMIELMSFEKGLSLLKQLDFQPMLDVKIFYDRVEMLIAYSKDLKTVIKYTFYKEIEEKFLLDPNIKVSPYNKTKISNGDGAEDFYWNIIDAKNIERDGETITEWFYYEHEENKYSWKKFDEDIEALTAFKFAGQQQIFNIIIRDIFNEINDCDEDTGIKILKHEIKNNKWIKNIPSKFLDFRVDNSRLEYTCYHGDVFSDSWANDWRSVIKFDYRKNKWLVNCECFY</sequence>
<reference evidence="1 2" key="1">
    <citation type="submission" date="2012-01" db="EMBL/GenBank/DDBJ databases">
        <title>The Genome Sequence of Megamonas funiformis YIT 11815.</title>
        <authorList>
            <consortium name="The Broad Institute Genome Sequencing Platform"/>
            <person name="Earl A."/>
            <person name="Ward D."/>
            <person name="Feldgarden M."/>
            <person name="Gevers D."/>
            <person name="Morotomi M."/>
            <person name="Young S.K."/>
            <person name="Zeng Q."/>
            <person name="Gargeya S."/>
            <person name="Fitzgerald M."/>
            <person name="Haas B."/>
            <person name="Abouelleil A."/>
            <person name="Alvarado L."/>
            <person name="Arachchi H.M."/>
            <person name="Berlin A."/>
            <person name="Chapman S.B."/>
            <person name="Gearin G."/>
            <person name="Goldberg J."/>
            <person name="Griggs A."/>
            <person name="Gujja S."/>
            <person name="Hansen M."/>
            <person name="Heiman D."/>
            <person name="Howarth C."/>
            <person name="Larimer J."/>
            <person name="Lui A."/>
            <person name="MacDonald P.J.P."/>
            <person name="McCowen C."/>
            <person name="Montmayeur A."/>
            <person name="Murphy C."/>
            <person name="Neiman D."/>
            <person name="Pearson M."/>
            <person name="Priest M."/>
            <person name="Roberts A."/>
            <person name="Saif S."/>
            <person name="Shea T."/>
            <person name="Sisk P."/>
            <person name="Stolte C."/>
            <person name="Sykes S."/>
            <person name="Wortman J."/>
            <person name="Nusbaum C."/>
            <person name="Birren B."/>
        </authorList>
    </citation>
    <scope>NUCLEOTIDE SEQUENCE [LARGE SCALE GENOMIC DNA]</scope>
    <source>
        <strain evidence="1 2">YIT 11815</strain>
    </source>
</reference>
<comment type="caution">
    <text evidence="1">The sequence shown here is derived from an EMBL/GenBank/DDBJ whole genome shotgun (WGS) entry which is preliminary data.</text>
</comment>
<dbReference type="RefSeq" id="WP_008537724.1">
    <property type="nucleotide sequence ID" value="NZ_JH601090.1"/>
</dbReference>
<organism evidence="1 2">
    <name type="scientific">Megamonas funiformis YIT 11815</name>
    <dbReference type="NCBI Taxonomy" id="742816"/>
    <lineage>
        <taxon>Bacteria</taxon>
        <taxon>Bacillati</taxon>
        <taxon>Bacillota</taxon>
        <taxon>Negativicutes</taxon>
        <taxon>Selenomonadales</taxon>
        <taxon>Selenomonadaceae</taxon>
        <taxon>Megamonas</taxon>
    </lineage>
</organism>
<name>A0ABN0EKD3_9FIRM</name>
<accession>A0ABN0EKD3</accession>
<evidence type="ECO:0000313" key="1">
    <source>
        <dbReference type="EMBL" id="EHR38703.1"/>
    </source>
</evidence>